<evidence type="ECO:0000313" key="2">
    <source>
        <dbReference type="EMBL" id="KFM28686.1"/>
    </source>
</evidence>
<dbReference type="KEGG" id="apro:F751_3516"/>
<evidence type="ECO:0000313" key="3">
    <source>
        <dbReference type="Proteomes" id="UP000028924"/>
    </source>
</evidence>
<dbReference type="RefSeq" id="XP_011401731.1">
    <property type="nucleotide sequence ID" value="XM_011403429.1"/>
</dbReference>
<name>A0A087SSI2_AUXPR</name>
<dbReference type="GeneID" id="23614907"/>
<feature type="region of interest" description="Disordered" evidence="1">
    <location>
        <begin position="1"/>
        <end position="52"/>
    </location>
</feature>
<sequence>MSQGGHSVRQGAPSGVQSNCSEVPKTDRGGSAERFCRLRRASTARRPWSMPDSIEVGVPRMSIAFHAGGL</sequence>
<feature type="compositionally biased region" description="Basic and acidic residues" evidence="1">
    <location>
        <begin position="24"/>
        <end position="36"/>
    </location>
</feature>
<dbReference type="AlphaFoldDB" id="A0A087SSI2"/>
<dbReference type="EMBL" id="KL662180">
    <property type="protein sequence ID" value="KFM28686.1"/>
    <property type="molecule type" value="Genomic_DNA"/>
</dbReference>
<proteinExistence type="predicted"/>
<protein>
    <submittedName>
        <fullName evidence="2">Uncharacterized protein</fullName>
    </submittedName>
</protein>
<accession>A0A087SSI2</accession>
<reference evidence="2 3" key="1">
    <citation type="journal article" date="2014" name="BMC Genomics">
        <title>Oil accumulation mechanisms of the oleaginous microalga Chlorella protothecoides revealed through its genome, transcriptomes, and proteomes.</title>
        <authorList>
            <person name="Gao C."/>
            <person name="Wang Y."/>
            <person name="Shen Y."/>
            <person name="Yan D."/>
            <person name="He X."/>
            <person name="Dai J."/>
            <person name="Wu Q."/>
        </authorList>
    </citation>
    <scope>NUCLEOTIDE SEQUENCE [LARGE SCALE GENOMIC DNA]</scope>
    <source>
        <strain evidence="2 3">0710</strain>
    </source>
</reference>
<gene>
    <name evidence="2" type="ORF">F751_3516</name>
</gene>
<evidence type="ECO:0000256" key="1">
    <source>
        <dbReference type="SAM" id="MobiDB-lite"/>
    </source>
</evidence>
<dbReference type="Proteomes" id="UP000028924">
    <property type="component" value="Unassembled WGS sequence"/>
</dbReference>
<keyword evidence="3" id="KW-1185">Reference proteome</keyword>
<organism evidence="2 3">
    <name type="scientific">Auxenochlorella protothecoides</name>
    <name type="common">Green microalga</name>
    <name type="synonym">Chlorella protothecoides</name>
    <dbReference type="NCBI Taxonomy" id="3075"/>
    <lineage>
        <taxon>Eukaryota</taxon>
        <taxon>Viridiplantae</taxon>
        <taxon>Chlorophyta</taxon>
        <taxon>core chlorophytes</taxon>
        <taxon>Trebouxiophyceae</taxon>
        <taxon>Chlorellales</taxon>
        <taxon>Chlorellaceae</taxon>
        <taxon>Auxenochlorella</taxon>
    </lineage>
</organism>